<dbReference type="AlphaFoldDB" id="A0A449B3J6"/>
<dbReference type="PANTHER" id="PTHR24220:SF692">
    <property type="entry name" value="ABC TRANSPORTER DOMAIN-CONTAINING PROTEIN"/>
    <property type="match status" value="1"/>
</dbReference>
<dbReference type="InterPro" id="IPR027417">
    <property type="entry name" value="P-loop_NTPase"/>
</dbReference>
<evidence type="ECO:0000256" key="1">
    <source>
        <dbReference type="ARBA" id="ARBA00022741"/>
    </source>
</evidence>
<dbReference type="EC" id="3.6.3.-" evidence="4"/>
<accession>A0A449B3J6</accession>
<dbReference type="InterPro" id="IPR017871">
    <property type="entry name" value="ABC_transporter-like_CS"/>
</dbReference>
<dbReference type="InterPro" id="IPR003439">
    <property type="entry name" value="ABC_transporter-like_ATP-bd"/>
</dbReference>
<keyword evidence="1" id="KW-0547">Nucleotide-binding</keyword>
<dbReference type="GO" id="GO:0022857">
    <property type="term" value="F:transmembrane transporter activity"/>
    <property type="evidence" value="ECO:0007669"/>
    <property type="project" value="TreeGrafter"/>
</dbReference>
<evidence type="ECO:0000259" key="3">
    <source>
        <dbReference type="PROSITE" id="PS50893"/>
    </source>
</evidence>
<keyword evidence="5" id="KW-1185">Reference proteome</keyword>
<evidence type="ECO:0000313" key="5">
    <source>
        <dbReference type="Proteomes" id="UP000290243"/>
    </source>
</evidence>
<dbReference type="Gene3D" id="3.40.50.300">
    <property type="entry name" value="P-loop containing nucleotide triphosphate hydrolases"/>
    <property type="match status" value="1"/>
</dbReference>
<evidence type="ECO:0000313" key="4">
    <source>
        <dbReference type="EMBL" id="VEU75145.1"/>
    </source>
</evidence>
<reference evidence="4 5" key="1">
    <citation type="submission" date="2019-01" db="EMBL/GenBank/DDBJ databases">
        <authorList>
            <consortium name="Pathogen Informatics"/>
        </authorList>
    </citation>
    <scope>NUCLEOTIDE SEQUENCE [LARGE SCALE GENOMIC DNA]</scope>
    <source>
        <strain evidence="4 5">NCTC10168</strain>
    </source>
</reference>
<organism evidence="4 5">
    <name type="scientific">Mycoplasmopsis maculosa</name>
    <dbReference type="NCBI Taxonomy" id="114885"/>
    <lineage>
        <taxon>Bacteria</taxon>
        <taxon>Bacillati</taxon>
        <taxon>Mycoplasmatota</taxon>
        <taxon>Mycoplasmoidales</taxon>
        <taxon>Metamycoplasmataceae</taxon>
        <taxon>Mycoplasmopsis</taxon>
    </lineage>
</organism>
<feature type="domain" description="ABC transporter" evidence="3">
    <location>
        <begin position="3"/>
        <end position="252"/>
    </location>
</feature>
<dbReference type="SUPFAM" id="SSF52540">
    <property type="entry name" value="P-loop containing nucleoside triphosphate hydrolases"/>
    <property type="match status" value="1"/>
</dbReference>
<dbReference type="GO" id="GO:0016887">
    <property type="term" value="F:ATP hydrolysis activity"/>
    <property type="evidence" value="ECO:0007669"/>
    <property type="project" value="InterPro"/>
</dbReference>
<dbReference type="PROSITE" id="PS50893">
    <property type="entry name" value="ABC_TRANSPORTER_2"/>
    <property type="match status" value="1"/>
</dbReference>
<sequence>MKLELKNIEICYEKNIVLKNVNLILQKGHFYGLFGKSGSGKTTLLKSILNHDFIQNGEIKYNNEDIIVNNNSKYQKRIIKNNFNKFKNNIGFLFQENNLLNTYDVYDNVRLLSENIFKNKFFKILRILTKKNKSDLIEKLNILEIEDKIFTPVSELSGGQRRKVELAIFLMDNKKIIFADEPTTGLDTKNAKLVFKLLKDYAINNEAIVLCSIHDIENSLDYIDEAIFIKNKKVFENINLKNLTKEEINEFYD</sequence>
<dbReference type="InterPro" id="IPR015854">
    <property type="entry name" value="ABC_transpr_LolD-like"/>
</dbReference>
<keyword evidence="2 4" id="KW-0067">ATP-binding</keyword>
<dbReference type="SMART" id="SM00382">
    <property type="entry name" value="AAA"/>
    <property type="match status" value="1"/>
</dbReference>
<proteinExistence type="predicted"/>
<dbReference type="PANTHER" id="PTHR24220">
    <property type="entry name" value="IMPORT ATP-BINDING PROTEIN"/>
    <property type="match status" value="1"/>
</dbReference>
<dbReference type="GO" id="GO:0005524">
    <property type="term" value="F:ATP binding"/>
    <property type="evidence" value="ECO:0007669"/>
    <property type="project" value="UniProtKB-KW"/>
</dbReference>
<dbReference type="Pfam" id="PF00005">
    <property type="entry name" value="ABC_tran"/>
    <property type="match status" value="1"/>
</dbReference>
<dbReference type="EMBL" id="LR215037">
    <property type="protein sequence ID" value="VEU75145.1"/>
    <property type="molecule type" value="Genomic_DNA"/>
</dbReference>
<evidence type="ECO:0000256" key="2">
    <source>
        <dbReference type="ARBA" id="ARBA00022840"/>
    </source>
</evidence>
<dbReference type="KEGG" id="mmau:NCTC10168_00054"/>
<dbReference type="GO" id="GO:0005886">
    <property type="term" value="C:plasma membrane"/>
    <property type="evidence" value="ECO:0007669"/>
    <property type="project" value="TreeGrafter"/>
</dbReference>
<gene>
    <name evidence="4" type="primary">metN</name>
    <name evidence="4" type="ORF">NCTC10168_00054</name>
</gene>
<name>A0A449B3J6_9BACT</name>
<dbReference type="InterPro" id="IPR003593">
    <property type="entry name" value="AAA+_ATPase"/>
</dbReference>
<dbReference type="RefSeq" id="WP_129646000.1">
    <property type="nucleotide sequence ID" value="NZ_LR215037.1"/>
</dbReference>
<protein>
    <submittedName>
        <fullName evidence="4">ABC transporter ATP-binding protein</fullName>
        <ecNumber evidence="4">3.6.3.-</ecNumber>
    </submittedName>
</protein>
<keyword evidence="4" id="KW-0378">Hydrolase</keyword>
<dbReference type="Proteomes" id="UP000290243">
    <property type="component" value="Chromosome"/>
</dbReference>
<dbReference type="PROSITE" id="PS00211">
    <property type="entry name" value="ABC_TRANSPORTER_1"/>
    <property type="match status" value="1"/>
</dbReference>
<dbReference type="OrthoDB" id="389713at2"/>